<dbReference type="InParanoid" id="D2VWV2"/>
<evidence type="ECO:0000313" key="6">
    <source>
        <dbReference type="EMBL" id="EFC38689.1"/>
    </source>
</evidence>
<dbReference type="GO" id="GO:0005525">
    <property type="term" value="F:GTP binding"/>
    <property type="evidence" value="ECO:0007669"/>
    <property type="project" value="UniProtKB-KW"/>
</dbReference>
<dbReference type="OrthoDB" id="5817230at2759"/>
<evidence type="ECO:0000256" key="5">
    <source>
        <dbReference type="PIRSR" id="PIRSR601019-2"/>
    </source>
</evidence>
<keyword evidence="3" id="KW-0342">GTP-binding</keyword>
<dbReference type="FunFam" id="3.40.50.300:FF:000692">
    <property type="entry name" value="Guanine nucleotide-binding protein subunit alpha"/>
    <property type="match status" value="1"/>
</dbReference>
<dbReference type="InterPro" id="IPR027417">
    <property type="entry name" value="P-loop_NTPase"/>
</dbReference>
<gene>
    <name evidence="6" type="ORF">NAEGRDRAFT_59438</name>
</gene>
<dbReference type="PANTHER" id="PTHR10218:SF302">
    <property type="entry name" value="GUANINE NUCLEOTIDE-BINDING PROTEIN ALPHA-5 SUBUNIT"/>
    <property type="match status" value="1"/>
</dbReference>
<dbReference type="Pfam" id="PF00503">
    <property type="entry name" value="G-alpha"/>
    <property type="match status" value="1"/>
</dbReference>
<dbReference type="GO" id="GO:0007188">
    <property type="term" value="P:adenylate cyclase-modulating G protein-coupled receptor signaling pathway"/>
    <property type="evidence" value="ECO:0007669"/>
    <property type="project" value="TreeGrafter"/>
</dbReference>
<dbReference type="VEuPathDB" id="AmoebaDB:NAEGRDRAFT_59438"/>
<reference evidence="6 7" key="1">
    <citation type="journal article" date="2010" name="Cell">
        <title>The genome of Naegleria gruberi illuminates early eukaryotic versatility.</title>
        <authorList>
            <person name="Fritz-Laylin L.K."/>
            <person name="Prochnik S.E."/>
            <person name="Ginger M.L."/>
            <person name="Dacks J.B."/>
            <person name="Carpenter M.L."/>
            <person name="Field M.C."/>
            <person name="Kuo A."/>
            <person name="Paredez A."/>
            <person name="Chapman J."/>
            <person name="Pham J."/>
            <person name="Shu S."/>
            <person name="Neupane R."/>
            <person name="Cipriano M."/>
            <person name="Mancuso J."/>
            <person name="Tu H."/>
            <person name="Salamov A."/>
            <person name="Lindquist E."/>
            <person name="Shapiro H."/>
            <person name="Lucas S."/>
            <person name="Grigoriev I.V."/>
            <person name="Cande W.Z."/>
            <person name="Fulton C."/>
            <person name="Rokhsar D.S."/>
            <person name="Dawson S.C."/>
        </authorList>
    </citation>
    <scope>NUCLEOTIDE SEQUENCE [LARGE SCALE GENOMIC DNA]</scope>
    <source>
        <strain evidence="6 7">NEG-M</strain>
    </source>
</reference>
<evidence type="ECO:0000256" key="3">
    <source>
        <dbReference type="ARBA" id="ARBA00023134"/>
    </source>
</evidence>
<dbReference type="GO" id="GO:0046872">
    <property type="term" value="F:metal ion binding"/>
    <property type="evidence" value="ECO:0007669"/>
    <property type="project" value="UniProtKB-KW"/>
</dbReference>
<dbReference type="GO" id="GO:0005737">
    <property type="term" value="C:cytoplasm"/>
    <property type="evidence" value="ECO:0007669"/>
    <property type="project" value="TreeGrafter"/>
</dbReference>
<dbReference type="PANTHER" id="PTHR10218">
    <property type="entry name" value="GTP-BINDING PROTEIN ALPHA SUBUNIT"/>
    <property type="match status" value="1"/>
</dbReference>
<dbReference type="Proteomes" id="UP000006671">
    <property type="component" value="Unassembled WGS sequence"/>
</dbReference>
<dbReference type="STRING" id="5762.D2VWV2"/>
<dbReference type="SMART" id="SM00275">
    <property type="entry name" value="G_alpha"/>
    <property type="match status" value="1"/>
</dbReference>
<sequence>MLIQNNNNIQQASTRKREKVLILGPSDSGKSTLFHMLKLITSGHDVDAKFENNLRIVSSWVIERIWEAMGEQERNHLKDLIPELRSVFENTEDANLATELQNRDDCCEILVTLWKIPFFREFYESVWSRDGISMFENVKELVSRIEHKKSFSPYSLVHCRTTGILSYETMGKNTEIEVIDVGGRRNERKKWIHCFEDTHTLIYMVSLSEFNQTLIEDNSTRRMDESLSLISEVMNSRWFVGLRKIILFVKPDILCKKLENGVKYGGELNPNILPELDRIADHYLKLVINSIITEFFKKIDRTTIDSYHIVNNTSEDDIKSVCEMIFGERSAQKTTFISPCIIPANNRMILCLFNICLQEKLTDIQIITSNEEENYY</sequence>
<dbReference type="GO" id="GO:0003924">
    <property type="term" value="F:GTPase activity"/>
    <property type="evidence" value="ECO:0007669"/>
    <property type="project" value="InterPro"/>
</dbReference>
<dbReference type="GO" id="GO:0031683">
    <property type="term" value="F:G-protein beta/gamma-subunit complex binding"/>
    <property type="evidence" value="ECO:0007669"/>
    <property type="project" value="InterPro"/>
</dbReference>
<dbReference type="Gene3D" id="3.40.50.300">
    <property type="entry name" value="P-loop containing nucleotide triphosphate hydrolases"/>
    <property type="match status" value="1"/>
</dbReference>
<dbReference type="GO" id="GO:0001664">
    <property type="term" value="F:G protein-coupled receptor binding"/>
    <property type="evidence" value="ECO:0007669"/>
    <property type="project" value="TreeGrafter"/>
</dbReference>
<dbReference type="PRINTS" id="PR00318">
    <property type="entry name" value="GPROTEINA"/>
</dbReference>
<name>D2VWV2_NAEGR</name>
<evidence type="ECO:0000256" key="2">
    <source>
        <dbReference type="ARBA" id="ARBA00022741"/>
    </source>
</evidence>
<organism evidence="7">
    <name type="scientific">Naegleria gruberi</name>
    <name type="common">Amoeba</name>
    <dbReference type="NCBI Taxonomy" id="5762"/>
    <lineage>
        <taxon>Eukaryota</taxon>
        <taxon>Discoba</taxon>
        <taxon>Heterolobosea</taxon>
        <taxon>Tetramitia</taxon>
        <taxon>Eutetramitia</taxon>
        <taxon>Vahlkampfiidae</taxon>
        <taxon>Naegleria</taxon>
    </lineage>
</organism>
<dbReference type="InterPro" id="IPR011025">
    <property type="entry name" value="GproteinA_insert"/>
</dbReference>
<dbReference type="AlphaFoldDB" id="D2VWV2"/>
<protein>
    <submittedName>
        <fullName evidence="6">Predicted protein</fullName>
    </submittedName>
</protein>
<feature type="binding site" evidence="5">
    <location>
        <position position="31"/>
    </location>
    <ligand>
        <name>Mg(2+)</name>
        <dbReference type="ChEBI" id="CHEBI:18420"/>
    </ligand>
</feature>
<evidence type="ECO:0000256" key="4">
    <source>
        <dbReference type="ARBA" id="ARBA00023224"/>
    </source>
</evidence>
<dbReference type="InterPro" id="IPR001019">
    <property type="entry name" value="Gprotein_alpha_su"/>
</dbReference>
<evidence type="ECO:0000313" key="7">
    <source>
        <dbReference type="Proteomes" id="UP000006671"/>
    </source>
</evidence>
<keyword evidence="1 5" id="KW-0479">Metal-binding</keyword>
<dbReference type="Gene3D" id="1.10.400.10">
    <property type="entry name" value="GI Alpha 1, domain 2-like"/>
    <property type="match status" value="1"/>
</dbReference>
<dbReference type="PROSITE" id="PS51882">
    <property type="entry name" value="G_ALPHA"/>
    <property type="match status" value="1"/>
</dbReference>
<dbReference type="eggNOG" id="KOG0082">
    <property type="taxonomic scope" value="Eukaryota"/>
</dbReference>
<proteinExistence type="predicted"/>
<dbReference type="GO" id="GO:0005834">
    <property type="term" value="C:heterotrimeric G-protein complex"/>
    <property type="evidence" value="ECO:0007669"/>
    <property type="project" value="TreeGrafter"/>
</dbReference>
<feature type="binding site" evidence="5">
    <location>
        <position position="161"/>
    </location>
    <ligand>
        <name>Mg(2+)</name>
        <dbReference type="ChEBI" id="CHEBI:18420"/>
    </ligand>
</feature>
<keyword evidence="5" id="KW-0460">Magnesium</keyword>
<keyword evidence="4" id="KW-0807">Transducer</keyword>
<dbReference type="SUPFAM" id="SSF52540">
    <property type="entry name" value="P-loop containing nucleoside triphosphate hydrolases"/>
    <property type="match status" value="1"/>
</dbReference>
<keyword evidence="2" id="KW-0547">Nucleotide-binding</keyword>
<accession>D2VWV2</accession>
<dbReference type="KEGG" id="ngr:NAEGRDRAFT_59438"/>
<dbReference type="EMBL" id="GG738905">
    <property type="protein sequence ID" value="EFC38689.1"/>
    <property type="molecule type" value="Genomic_DNA"/>
</dbReference>
<dbReference type="GeneID" id="8858398"/>
<evidence type="ECO:0000256" key="1">
    <source>
        <dbReference type="ARBA" id="ARBA00022723"/>
    </source>
</evidence>
<keyword evidence="7" id="KW-1185">Reference proteome</keyword>
<dbReference type="RefSeq" id="XP_002671433.1">
    <property type="nucleotide sequence ID" value="XM_002671387.1"/>
</dbReference>